<comment type="caution">
    <text evidence="5">The sequence shown here is derived from an EMBL/GenBank/DDBJ whole genome shotgun (WGS) entry which is preliminary data.</text>
</comment>
<dbReference type="EMBL" id="QGTW01000013">
    <property type="protein sequence ID" value="PWW25537.1"/>
    <property type="molecule type" value="Genomic_DNA"/>
</dbReference>
<evidence type="ECO:0000313" key="5">
    <source>
        <dbReference type="EMBL" id="PWW25537.1"/>
    </source>
</evidence>
<evidence type="ECO:0000259" key="4">
    <source>
        <dbReference type="PROSITE" id="PS50995"/>
    </source>
</evidence>
<dbReference type="CDD" id="cd00090">
    <property type="entry name" value="HTH_ARSR"/>
    <property type="match status" value="1"/>
</dbReference>
<dbReference type="GO" id="GO:0003700">
    <property type="term" value="F:DNA-binding transcription factor activity"/>
    <property type="evidence" value="ECO:0007669"/>
    <property type="project" value="InterPro"/>
</dbReference>
<dbReference type="AlphaFoldDB" id="A0A2V2ZMK5"/>
<evidence type="ECO:0000313" key="6">
    <source>
        <dbReference type="Proteomes" id="UP000247150"/>
    </source>
</evidence>
<dbReference type="PANTHER" id="PTHR42756:SF1">
    <property type="entry name" value="TRANSCRIPTIONAL REPRESSOR OF EMRAB OPERON"/>
    <property type="match status" value="1"/>
</dbReference>
<dbReference type="Proteomes" id="UP000247150">
    <property type="component" value="Unassembled WGS sequence"/>
</dbReference>
<dbReference type="GO" id="GO:0003677">
    <property type="term" value="F:DNA binding"/>
    <property type="evidence" value="ECO:0007669"/>
    <property type="project" value="UniProtKB-KW"/>
</dbReference>
<sequence>MDSNQSELFHSINQFTRHFSKVLNESLVPLGLYAAQWTIIYRLKTGGPSTQKELSSYLGVEAPTMTRTLARLEKAGWITRTIGKDKREKKIMLTDTAIHEYDNWLHAVRTSESHVLKNITVEEINIMIKLMAKMKENMVPGTYTS</sequence>
<dbReference type="OrthoDB" id="1904211at2"/>
<reference evidence="5 6" key="1">
    <citation type="submission" date="2018-05" db="EMBL/GenBank/DDBJ databases">
        <title>Freshwater and sediment microbial communities from various areas in North America, analyzing microbe dynamics in response to fracking.</title>
        <authorList>
            <person name="Lamendella R."/>
        </authorList>
    </citation>
    <scope>NUCLEOTIDE SEQUENCE [LARGE SCALE GENOMIC DNA]</scope>
    <source>
        <strain evidence="5 6">15_TX</strain>
    </source>
</reference>
<dbReference type="Gene3D" id="1.10.10.10">
    <property type="entry name" value="Winged helix-like DNA-binding domain superfamily/Winged helix DNA-binding domain"/>
    <property type="match status" value="1"/>
</dbReference>
<keyword evidence="1" id="KW-0805">Transcription regulation</keyword>
<dbReference type="SMART" id="SM00347">
    <property type="entry name" value="HTH_MARR"/>
    <property type="match status" value="1"/>
</dbReference>
<feature type="domain" description="HTH marR-type" evidence="4">
    <location>
        <begin position="5"/>
        <end position="136"/>
    </location>
</feature>
<evidence type="ECO:0000256" key="1">
    <source>
        <dbReference type="ARBA" id="ARBA00023015"/>
    </source>
</evidence>
<dbReference type="PANTHER" id="PTHR42756">
    <property type="entry name" value="TRANSCRIPTIONAL REGULATOR, MARR"/>
    <property type="match status" value="1"/>
</dbReference>
<dbReference type="InterPro" id="IPR000835">
    <property type="entry name" value="HTH_MarR-typ"/>
</dbReference>
<dbReference type="SUPFAM" id="SSF46785">
    <property type="entry name" value="Winged helix' DNA-binding domain"/>
    <property type="match status" value="1"/>
</dbReference>
<dbReference type="PRINTS" id="PR00598">
    <property type="entry name" value="HTHMARR"/>
</dbReference>
<dbReference type="Pfam" id="PF01047">
    <property type="entry name" value="MarR"/>
    <property type="match status" value="1"/>
</dbReference>
<keyword evidence="2" id="KW-0238">DNA-binding</keyword>
<gene>
    <name evidence="5" type="ORF">DFO73_113137</name>
</gene>
<dbReference type="RefSeq" id="WP_110066728.1">
    <property type="nucleotide sequence ID" value="NZ_QGTW01000013.1"/>
</dbReference>
<accession>A0A2V2ZMK5</accession>
<evidence type="ECO:0000256" key="2">
    <source>
        <dbReference type="ARBA" id="ARBA00023125"/>
    </source>
</evidence>
<dbReference type="InterPro" id="IPR036390">
    <property type="entry name" value="WH_DNA-bd_sf"/>
</dbReference>
<protein>
    <submittedName>
        <fullName evidence="5">MarR family transcriptional regulator</fullName>
    </submittedName>
</protein>
<organism evidence="5 6">
    <name type="scientific">Cytobacillus oceanisediminis</name>
    <dbReference type="NCBI Taxonomy" id="665099"/>
    <lineage>
        <taxon>Bacteria</taxon>
        <taxon>Bacillati</taxon>
        <taxon>Bacillota</taxon>
        <taxon>Bacilli</taxon>
        <taxon>Bacillales</taxon>
        <taxon>Bacillaceae</taxon>
        <taxon>Cytobacillus</taxon>
    </lineage>
</organism>
<evidence type="ECO:0000256" key="3">
    <source>
        <dbReference type="ARBA" id="ARBA00023163"/>
    </source>
</evidence>
<dbReference type="InterPro" id="IPR036388">
    <property type="entry name" value="WH-like_DNA-bd_sf"/>
</dbReference>
<keyword evidence="3" id="KW-0804">Transcription</keyword>
<dbReference type="PROSITE" id="PS50995">
    <property type="entry name" value="HTH_MARR_2"/>
    <property type="match status" value="1"/>
</dbReference>
<proteinExistence type="predicted"/>
<dbReference type="InterPro" id="IPR011991">
    <property type="entry name" value="ArsR-like_HTH"/>
</dbReference>
<name>A0A2V2ZMK5_9BACI</name>